<dbReference type="InterPro" id="IPR036282">
    <property type="entry name" value="Glutathione-S-Trfase_C_sf"/>
</dbReference>
<dbReference type="CDD" id="cd03194">
    <property type="entry name" value="GST_C_3"/>
    <property type="match status" value="1"/>
</dbReference>
<dbReference type="Pfam" id="PF13410">
    <property type="entry name" value="GST_C_2"/>
    <property type="match status" value="1"/>
</dbReference>
<dbReference type="RefSeq" id="WP_128228140.1">
    <property type="nucleotide sequence ID" value="NZ_SACR01000002.1"/>
</dbReference>
<dbReference type="AlphaFoldDB" id="A0A437RLK5"/>
<dbReference type="InterPro" id="IPR004045">
    <property type="entry name" value="Glutathione_S-Trfase_N"/>
</dbReference>
<dbReference type="InterPro" id="IPR036249">
    <property type="entry name" value="Thioredoxin-like_sf"/>
</dbReference>
<dbReference type="GO" id="GO:0016034">
    <property type="term" value="F:maleylacetoacetate isomerase activity"/>
    <property type="evidence" value="ECO:0007669"/>
    <property type="project" value="TreeGrafter"/>
</dbReference>
<dbReference type="InterPro" id="IPR040079">
    <property type="entry name" value="Glutathione_S-Trfase"/>
</dbReference>
<gene>
    <name evidence="2" type="ORF">EOE66_08090</name>
</gene>
<proteinExistence type="predicted"/>
<keyword evidence="3" id="KW-1185">Reference proteome</keyword>
<organism evidence="2 3">
    <name type="scientific">Rubrivivax rivuli</name>
    <dbReference type="NCBI Taxonomy" id="1862385"/>
    <lineage>
        <taxon>Bacteria</taxon>
        <taxon>Pseudomonadati</taxon>
        <taxon>Pseudomonadota</taxon>
        <taxon>Betaproteobacteria</taxon>
        <taxon>Burkholderiales</taxon>
        <taxon>Sphaerotilaceae</taxon>
        <taxon>Rubrivivax</taxon>
    </lineage>
</organism>
<evidence type="ECO:0000313" key="3">
    <source>
        <dbReference type="Proteomes" id="UP000285575"/>
    </source>
</evidence>
<reference evidence="2 3" key="1">
    <citation type="submission" date="2019-01" db="EMBL/GenBank/DDBJ databases">
        <authorList>
            <person name="Chen W.-M."/>
        </authorList>
    </citation>
    <scope>NUCLEOTIDE SEQUENCE [LARGE SCALE GENOMIC DNA]</scope>
    <source>
        <strain evidence="2 3">KYPY4</strain>
    </source>
</reference>
<dbReference type="OrthoDB" id="9799538at2"/>
<accession>A0A437RLK5</accession>
<dbReference type="PROSITE" id="PS50404">
    <property type="entry name" value="GST_NTER"/>
    <property type="match status" value="1"/>
</dbReference>
<dbReference type="GO" id="GO:0006749">
    <property type="term" value="P:glutathione metabolic process"/>
    <property type="evidence" value="ECO:0007669"/>
    <property type="project" value="TreeGrafter"/>
</dbReference>
<feature type="domain" description="GST N-terminal" evidence="1">
    <location>
        <begin position="1"/>
        <end position="84"/>
    </location>
</feature>
<keyword evidence="2" id="KW-0808">Transferase</keyword>
<sequence length="225" mass="25532">MHLVIGNKNYSSWSMRPWVLMKQLGLPFEERKLRFDFSPGSPFRREVATFSPSGKVPVLLDDDFAVWDTMAIIEYLHDKFPGHGVWPEDMRARARARSICAEMHSGFSALRSHCPMNIEAALPEVGAKVWAEQPAVRADVLRIEQMWAEALNDSGGPFLFGAFSAADAMFAPVCMRLRTYALPMPHRLHDYIGRVAAAPGVRAWIVDALEECDFIVEDEPYRQHR</sequence>
<dbReference type="SFLD" id="SFLDG00358">
    <property type="entry name" value="Main_(cytGST)"/>
    <property type="match status" value="1"/>
</dbReference>
<dbReference type="SUPFAM" id="SSF47616">
    <property type="entry name" value="GST C-terminal domain-like"/>
    <property type="match status" value="1"/>
</dbReference>
<dbReference type="PANTHER" id="PTHR42673:SF4">
    <property type="entry name" value="MALEYLACETOACETATE ISOMERASE"/>
    <property type="match status" value="1"/>
</dbReference>
<protein>
    <submittedName>
        <fullName evidence="2">Glutathione S-transferase family protein</fullName>
    </submittedName>
</protein>
<dbReference type="EMBL" id="SACR01000002">
    <property type="protein sequence ID" value="RVU47678.1"/>
    <property type="molecule type" value="Genomic_DNA"/>
</dbReference>
<comment type="caution">
    <text evidence="2">The sequence shown here is derived from an EMBL/GenBank/DDBJ whole genome shotgun (WGS) entry which is preliminary data.</text>
</comment>
<dbReference type="GO" id="GO:0006559">
    <property type="term" value="P:L-phenylalanine catabolic process"/>
    <property type="evidence" value="ECO:0007669"/>
    <property type="project" value="TreeGrafter"/>
</dbReference>
<dbReference type="GO" id="GO:0004364">
    <property type="term" value="F:glutathione transferase activity"/>
    <property type="evidence" value="ECO:0007669"/>
    <property type="project" value="TreeGrafter"/>
</dbReference>
<dbReference type="Gene3D" id="3.40.30.10">
    <property type="entry name" value="Glutaredoxin"/>
    <property type="match status" value="1"/>
</dbReference>
<dbReference type="Proteomes" id="UP000285575">
    <property type="component" value="Unassembled WGS sequence"/>
</dbReference>
<dbReference type="CDD" id="cd03043">
    <property type="entry name" value="GST_N_1"/>
    <property type="match status" value="1"/>
</dbReference>
<dbReference type="Gene3D" id="1.20.1050.10">
    <property type="match status" value="1"/>
</dbReference>
<dbReference type="PANTHER" id="PTHR42673">
    <property type="entry name" value="MALEYLACETOACETATE ISOMERASE"/>
    <property type="match status" value="1"/>
</dbReference>
<dbReference type="Pfam" id="PF13409">
    <property type="entry name" value="GST_N_2"/>
    <property type="match status" value="1"/>
</dbReference>
<name>A0A437RLK5_9BURK</name>
<evidence type="ECO:0000313" key="2">
    <source>
        <dbReference type="EMBL" id="RVU47678.1"/>
    </source>
</evidence>
<dbReference type="SUPFAM" id="SSF52833">
    <property type="entry name" value="Thioredoxin-like"/>
    <property type="match status" value="1"/>
</dbReference>
<evidence type="ECO:0000259" key="1">
    <source>
        <dbReference type="PROSITE" id="PS50404"/>
    </source>
</evidence>
<dbReference type="SFLD" id="SFLDS00019">
    <property type="entry name" value="Glutathione_Transferase_(cytos"/>
    <property type="match status" value="1"/>
</dbReference>